<protein>
    <submittedName>
        <fullName evidence="1">tRNA (Adenine-N(1)-)-methyltransferase catalytic subunit trm61</fullName>
        <ecNumber evidence="1">2.1.1.2</ecNumber>
    </submittedName>
</protein>
<comment type="caution">
    <text evidence="1">The sequence shown here is derived from an EMBL/GenBank/DDBJ whole genome shotgun (WGS) entry which is preliminary data.</text>
</comment>
<gene>
    <name evidence="1" type="primary">TRM61</name>
    <name evidence="1" type="ORF">EV182_000906</name>
</gene>
<evidence type="ECO:0000313" key="1">
    <source>
        <dbReference type="EMBL" id="KAJ1675623.1"/>
    </source>
</evidence>
<sequence length="279" mass="30624">VLPHRTQILYWPDISFISSWLDLTPGKVVVESGTGSGSFSHSIARAIAPTGRLYSYEYHKDRFEKAQLEFKQHKLEDVVVSKHRDVIADGFDVQDTADAVFLDLPAPWDVIAAAKKAMRRDSIGRICCFSPCIEQVQRTALALDRHGFTRICMYECLSRDYSVQRIPLPDISAVFDGGKVKFKQLESLQKNANKRRRLEGADGEAATGNGNGLVDVEASADEDAHYVLTSKCNAAESRGHTSYLTFAVLVPSQQDGAPEGTTAEAAVESASSEQSLKQA</sequence>
<keyword evidence="1" id="KW-0489">Methyltransferase</keyword>
<reference evidence="1" key="1">
    <citation type="submission" date="2022-06" db="EMBL/GenBank/DDBJ databases">
        <title>Phylogenomic reconstructions and comparative analyses of Kickxellomycotina fungi.</title>
        <authorList>
            <person name="Reynolds N.K."/>
            <person name="Stajich J.E."/>
            <person name="Barry K."/>
            <person name="Grigoriev I.V."/>
            <person name="Crous P."/>
            <person name="Smith M.E."/>
        </authorList>
    </citation>
    <scope>NUCLEOTIDE SEQUENCE</scope>
    <source>
        <strain evidence="1">RSA 2271</strain>
    </source>
</reference>
<organism evidence="1 2">
    <name type="scientific">Spiromyces aspiralis</name>
    <dbReference type="NCBI Taxonomy" id="68401"/>
    <lineage>
        <taxon>Eukaryota</taxon>
        <taxon>Fungi</taxon>
        <taxon>Fungi incertae sedis</taxon>
        <taxon>Zoopagomycota</taxon>
        <taxon>Kickxellomycotina</taxon>
        <taxon>Kickxellomycetes</taxon>
        <taxon>Kickxellales</taxon>
        <taxon>Kickxellaceae</taxon>
        <taxon>Spiromyces</taxon>
    </lineage>
</organism>
<feature type="non-terminal residue" evidence="1">
    <location>
        <position position="1"/>
    </location>
</feature>
<accession>A0ACC1HKF7</accession>
<dbReference type="EC" id="2.1.1.2" evidence="1"/>
<proteinExistence type="predicted"/>
<name>A0ACC1HKF7_9FUNG</name>
<dbReference type="Proteomes" id="UP001145114">
    <property type="component" value="Unassembled WGS sequence"/>
</dbReference>
<dbReference type="EMBL" id="JAMZIH010005226">
    <property type="protein sequence ID" value="KAJ1675623.1"/>
    <property type="molecule type" value="Genomic_DNA"/>
</dbReference>
<evidence type="ECO:0000313" key="2">
    <source>
        <dbReference type="Proteomes" id="UP001145114"/>
    </source>
</evidence>
<keyword evidence="1" id="KW-0808">Transferase</keyword>
<keyword evidence="2" id="KW-1185">Reference proteome</keyword>